<gene>
    <name evidence="4" type="ORF">EV384_4717</name>
</gene>
<dbReference type="PANTHER" id="PTHR43099:SF5">
    <property type="entry name" value="HLYC_CORC FAMILY TRANSPORTER"/>
    <property type="match status" value="1"/>
</dbReference>
<dbReference type="EMBL" id="SHLD01000001">
    <property type="protein sequence ID" value="RZU76103.1"/>
    <property type="molecule type" value="Genomic_DNA"/>
</dbReference>
<dbReference type="GO" id="GO:0016020">
    <property type="term" value="C:membrane"/>
    <property type="evidence" value="ECO:0007669"/>
    <property type="project" value="UniProtKB-UniRule"/>
</dbReference>
<dbReference type="PANTHER" id="PTHR43099">
    <property type="entry name" value="UPF0053 PROTEIN YRKA"/>
    <property type="match status" value="1"/>
</dbReference>
<accession>A0A4Q8BFQ3</accession>
<evidence type="ECO:0000256" key="1">
    <source>
        <dbReference type="PROSITE-ProRule" id="PRU01193"/>
    </source>
</evidence>
<name>A0A4Q8BFQ3_9ACTN</name>
<proteinExistence type="predicted"/>
<feature type="transmembrane region" description="Helical" evidence="2">
    <location>
        <begin position="97"/>
        <end position="117"/>
    </location>
</feature>
<keyword evidence="5" id="KW-1185">Reference proteome</keyword>
<comment type="caution">
    <text evidence="4">The sequence shown here is derived from an EMBL/GenBank/DDBJ whole genome shotgun (WGS) entry which is preliminary data.</text>
</comment>
<reference evidence="4 5" key="1">
    <citation type="submission" date="2019-02" db="EMBL/GenBank/DDBJ databases">
        <title>Sequencing the genomes of 1000 actinobacteria strains.</title>
        <authorList>
            <person name="Klenk H.-P."/>
        </authorList>
    </citation>
    <scope>NUCLEOTIDE SEQUENCE [LARGE SCALE GENOMIC DNA]</scope>
    <source>
        <strain evidence="4 5">DSM 45612</strain>
    </source>
</reference>
<sequence>MGGYGVQVALVLVLVNAVFAGSEMALVQLRESQLQRLERTLRGGRVLAKLARDPNRFLATIQIGFTLAGFLASPAAVSLAAPLVGPLGFLGSAAEPVSIVLMTIVLTFITLVLGELVPKRIATQRAEGWALLVARPLDALSTFSRPAVWLLSKATVDDLGRNPYFRTANALVALPGGAKSPS</sequence>
<dbReference type="Proteomes" id="UP000294114">
    <property type="component" value="Unassembled WGS sequence"/>
</dbReference>
<evidence type="ECO:0000313" key="5">
    <source>
        <dbReference type="Proteomes" id="UP000294114"/>
    </source>
</evidence>
<keyword evidence="1 2" id="KW-0812">Transmembrane</keyword>
<evidence type="ECO:0000256" key="2">
    <source>
        <dbReference type="SAM" id="Phobius"/>
    </source>
</evidence>
<keyword evidence="1 2" id="KW-0472">Membrane</keyword>
<feature type="transmembrane region" description="Helical" evidence="2">
    <location>
        <begin position="6"/>
        <end position="29"/>
    </location>
</feature>
<dbReference type="AlphaFoldDB" id="A0A4Q8BFQ3"/>
<feature type="transmembrane region" description="Helical" evidence="2">
    <location>
        <begin position="57"/>
        <end position="77"/>
    </location>
</feature>
<dbReference type="Pfam" id="PF01595">
    <property type="entry name" value="CNNM"/>
    <property type="match status" value="1"/>
</dbReference>
<feature type="domain" description="CNNM transmembrane" evidence="3">
    <location>
        <begin position="1"/>
        <end position="182"/>
    </location>
</feature>
<dbReference type="InterPro" id="IPR051676">
    <property type="entry name" value="UPF0053_domain"/>
</dbReference>
<keyword evidence="1 2" id="KW-1133">Transmembrane helix</keyword>
<protein>
    <submittedName>
        <fullName evidence="4">Uncharacterized protein DUF21</fullName>
    </submittedName>
</protein>
<dbReference type="InterPro" id="IPR002550">
    <property type="entry name" value="CNNM"/>
</dbReference>
<evidence type="ECO:0000313" key="4">
    <source>
        <dbReference type="EMBL" id="RZU76103.1"/>
    </source>
</evidence>
<organism evidence="4 5">
    <name type="scientific">Micromonospora kangleipakensis</name>
    <dbReference type="NCBI Taxonomy" id="1077942"/>
    <lineage>
        <taxon>Bacteria</taxon>
        <taxon>Bacillati</taxon>
        <taxon>Actinomycetota</taxon>
        <taxon>Actinomycetes</taxon>
        <taxon>Micromonosporales</taxon>
        <taxon>Micromonosporaceae</taxon>
        <taxon>Micromonospora</taxon>
    </lineage>
</organism>
<evidence type="ECO:0000259" key="3">
    <source>
        <dbReference type="PROSITE" id="PS51846"/>
    </source>
</evidence>
<dbReference type="PROSITE" id="PS51846">
    <property type="entry name" value="CNNM"/>
    <property type="match status" value="1"/>
</dbReference>